<feature type="domain" description="EGF-like" evidence="20">
    <location>
        <begin position="164"/>
        <end position="203"/>
    </location>
</feature>
<dbReference type="PRINTS" id="PR00109">
    <property type="entry name" value="TYRKINASE"/>
</dbReference>
<evidence type="ECO:0000313" key="21">
    <source>
        <dbReference type="EMBL" id="CAI8019036.1"/>
    </source>
</evidence>
<dbReference type="SMART" id="SM00219">
    <property type="entry name" value="TyrKc"/>
    <property type="match status" value="1"/>
</dbReference>
<dbReference type="PROSITE" id="PS01186">
    <property type="entry name" value="EGF_2"/>
    <property type="match status" value="7"/>
</dbReference>
<keyword evidence="15" id="KW-0325">Glycoprotein</keyword>
<feature type="transmembrane region" description="Helical" evidence="18">
    <location>
        <begin position="423"/>
        <end position="448"/>
    </location>
</feature>
<evidence type="ECO:0000256" key="7">
    <source>
        <dbReference type="ARBA" id="ARBA00022741"/>
    </source>
</evidence>
<dbReference type="InterPro" id="IPR001245">
    <property type="entry name" value="Ser-Thr/Tyr_kinase_cat_dom"/>
</dbReference>
<evidence type="ECO:0000256" key="14">
    <source>
        <dbReference type="ARBA" id="ARBA00023157"/>
    </source>
</evidence>
<keyword evidence="21" id="KW-0675">Receptor</keyword>
<dbReference type="InterPro" id="IPR000742">
    <property type="entry name" value="EGF"/>
</dbReference>
<dbReference type="SUPFAM" id="SSF57184">
    <property type="entry name" value="Growth factor receptor domain"/>
    <property type="match status" value="1"/>
</dbReference>
<dbReference type="GO" id="GO:0005615">
    <property type="term" value="C:extracellular space"/>
    <property type="evidence" value="ECO:0007669"/>
    <property type="project" value="TreeGrafter"/>
</dbReference>
<dbReference type="InterPro" id="IPR001881">
    <property type="entry name" value="EGF-like_Ca-bd_dom"/>
</dbReference>
<keyword evidence="11 18" id="KW-1133">Transmembrane helix</keyword>
<dbReference type="Gene3D" id="3.30.200.20">
    <property type="entry name" value="Phosphorylase Kinase, domain 1"/>
    <property type="match status" value="1"/>
</dbReference>
<evidence type="ECO:0000256" key="16">
    <source>
        <dbReference type="PROSITE-ProRule" id="PRU00076"/>
    </source>
</evidence>
<feature type="domain" description="EGF-like" evidence="20">
    <location>
        <begin position="245"/>
        <end position="284"/>
    </location>
</feature>
<evidence type="ECO:0000313" key="22">
    <source>
        <dbReference type="Proteomes" id="UP001174909"/>
    </source>
</evidence>
<comment type="subcellular location">
    <subcellularLocation>
        <location evidence="1">Membrane</location>
        <topology evidence="1">Single-pass type I membrane protein</topology>
    </subcellularLocation>
</comment>
<keyword evidence="13" id="KW-0829">Tyrosine-protein kinase</keyword>
<dbReference type="GO" id="GO:0048513">
    <property type="term" value="P:animal organ development"/>
    <property type="evidence" value="ECO:0007669"/>
    <property type="project" value="UniProtKB-ARBA"/>
</dbReference>
<dbReference type="EMBL" id="CASHTH010001722">
    <property type="protein sequence ID" value="CAI8019036.1"/>
    <property type="molecule type" value="Genomic_DNA"/>
</dbReference>
<dbReference type="FunFam" id="2.10.25.10:FF:000038">
    <property type="entry name" value="Fibrillin 2"/>
    <property type="match status" value="7"/>
</dbReference>
<dbReference type="GO" id="GO:0016020">
    <property type="term" value="C:membrane"/>
    <property type="evidence" value="ECO:0007669"/>
    <property type="project" value="UniProtKB-SubCell"/>
</dbReference>
<dbReference type="Pfam" id="PF12947">
    <property type="entry name" value="EGF_3"/>
    <property type="match status" value="7"/>
</dbReference>
<comment type="caution">
    <text evidence="21">The sequence shown here is derived from an EMBL/GenBank/DDBJ whole genome shotgun (WGS) entry which is preliminary data.</text>
</comment>
<dbReference type="PROSITE" id="PS50026">
    <property type="entry name" value="EGF_3"/>
    <property type="match status" value="9"/>
</dbReference>
<evidence type="ECO:0000256" key="4">
    <source>
        <dbReference type="ARBA" id="ARBA00022692"/>
    </source>
</evidence>
<dbReference type="SMART" id="SM00181">
    <property type="entry name" value="EGF"/>
    <property type="match status" value="10"/>
</dbReference>
<dbReference type="Proteomes" id="UP001174909">
    <property type="component" value="Unassembled WGS sequence"/>
</dbReference>
<evidence type="ECO:0000256" key="9">
    <source>
        <dbReference type="ARBA" id="ARBA00022837"/>
    </source>
</evidence>
<dbReference type="GO" id="GO:0005524">
    <property type="term" value="F:ATP binding"/>
    <property type="evidence" value="ECO:0007669"/>
    <property type="project" value="UniProtKB-UniRule"/>
</dbReference>
<dbReference type="GO" id="GO:0008201">
    <property type="term" value="F:heparin binding"/>
    <property type="evidence" value="ECO:0007669"/>
    <property type="project" value="TreeGrafter"/>
</dbReference>
<dbReference type="AlphaFoldDB" id="A0AA35RYR8"/>
<dbReference type="Gene3D" id="1.10.510.10">
    <property type="entry name" value="Transferase(Phosphotransferase) domain 1"/>
    <property type="match status" value="1"/>
</dbReference>
<keyword evidence="6" id="KW-0677">Repeat</keyword>
<accession>A0AA35RYR8</accession>
<feature type="domain" description="EGF-like" evidence="20">
    <location>
        <begin position="285"/>
        <end position="325"/>
    </location>
</feature>
<feature type="domain" description="Protein kinase" evidence="19">
    <location>
        <begin position="595"/>
        <end position="865"/>
    </location>
</feature>
<feature type="domain" description="EGF-like" evidence="20">
    <location>
        <begin position="123"/>
        <end position="163"/>
    </location>
</feature>
<feature type="binding site" evidence="17">
    <location>
        <position position="626"/>
    </location>
    <ligand>
        <name>ATP</name>
        <dbReference type="ChEBI" id="CHEBI:30616"/>
    </ligand>
</feature>
<dbReference type="InterPro" id="IPR018097">
    <property type="entry name" value="EGF_Ca-bd_CS"/>
</dbReference>
<keyword evidence="12 18" id="KW-0472">Membrane</keyword>
<protein>
    <submittedName>
        <fullName evidence="21">Ephrin type-B receptor 1</fullName>
    </submittedName>
</protein>
<dbReference type="PROSITE" id="PS00010">
    <property type="entry name" value="ASX_HYDROXYL"/>
    <property type="match status" value="9"/>
</dbReference>
<keyword evidence="22" id="KW-1185">Reference proteome</keyword>
<dbReference type="PROSITE" id="PS00109">
    <property type="entry name" value="PROTEIN_KINASE_TYR"/>
    <property type="match status" value="1"/>
</dbReference>
<evidence type="ECO:0000256" key="18">
    <source>
        <dbReference type="SAM" id="Phobius"/>
    </source>
</evidence>
<dbReference type="InterPro" id="IPR000152">
    <property type="entry name" value="EGF-type_Asp/Asn_hydroxyl_site"/>
</dbReference>
<keyword evidence="5" id="KW-0732">Signal</keyword>
<evidence type="ECO:0000256" key="15">
    <source>
        <dbReference type="ARBA" id="ARBA00023180"/>
    </source>
</evidence>
<feature type="domain" description="EGF-like" evidence="20">
    <location>
        <begin position="81"/>
        <end position="120"/>
    </location>
</feature>
<dbReference type="GO" id="GO:0048731">
    <property type="term" value="P:system development"/>
    <property type="evidence" value="ECO:0007669"/>
    <property type="project" value="UniProtKB-ARBA"/>
</dbReference>
<evidence type="ECO:0000259" key="20">
    <source>
        <dbReference type="PROSITE" id="PS50026"/>
    </source>
</evidence>
<dbReference type="InterPro" id="IPR000719">
    <property type="entry name" value="Prot_kinase_dom"/>
</dbReference>
<dbReference type="GO" id="GO:0004713">
    <property type="term" value="F:protein tyrosine kinase activity"/>
    <property type="evidence" value="ECO:0007669"/>
    <property type="project" value="UniProtKB-KW"/>
</dbReference>
<organism evidence="21 22">
    <name type="scientific">Geodia barretti</name>
    <name type="common">Barrett's horny sponge</name>
    <dbReference type="NCBI Taxonomy" id="519541"/>
    <lineage>
        <taxon>Eukaryota</taxon>
        <taxon>Metazoa</taxon>
        <taxon>Porifera</taxon>
        <taxon>Demospongiae</taxon>
        <taxon>Heteroscleromorpha</taxon>
        <taxon>Tetractinellida</taxon>
        <taxon>Astrophorina</taxon>
        <taxon>Geodiidae</taxon>
        <taxon>Geodia</taxon>
    </lineage>
</organism>
<dbReference type="SUPFAM" id="SSF57196">
    <property type="entry name" value="EGF/Laminin"/>
    <property type="match status" value="6"/>
</dbReference>
<dbReference type="Pfam" id="PF07714">
    <property type="entry name" value="PK_Tyr_Ser-Thr"/>
    <property type="match status" value="1"/>
</dbReference>
<dbReference type="PANTHER" id="PTHR24042">
    <property type="entry name" value="NEL HOMOLOG"/>
    <property type="match status" value="1"/>
</dbReference>
<dbReference type="InterPro" id="IPR024731">
    <property type="entry name" value="NELL2-like_EGF"/>
</dbReference>
<dbReference type="CDD" id="cd00192">
    <property type="entry name" value="PTKc"/>
    <property type="match status" value="1"/>
</dbReference>
<evidence type="ECO:0000256" key="13">
    <source>
        <dbReference type="ARBA" id="ARBA00023137"/>
    </source>
</evidence>
<keyword evidence="7 17" id="KW-0547">Nucleotide-binding</keyword>
<feature type="domain" description="EGF-like" evidence="20">
    <location>
        <begin position="362"/>
        <end position="402"/>
    </location>
</feature>
<evidence type="ECO:0000259" key="19">
    <source>
        <dbReference type="PROSITE" id="PS50011"/>
    </source>
</evidence>
<evidence type="ECO:0000256" key="3">
    <source>
        <dbReference type="ARBA" id="ARBA00022679"/>
    </source>
</evidence>
<dbReference type="PANTHER" id="PTHR24042:SF5">
    <property type="entry name" value="EGF-LIKE CALCIUM-BINDING DOMAIN-CONTAINING PROTEIN"/>
    <property type="match status" value="1"/>
</dbReference>
<feature type="domain" description="EGF-like" evidence="20">
    <location>
        <begin position="40"/>
        <end position="78"/>
    </location>
</feature>
<dbReference type="CDD" id="cd00054">
    <property type="entry name" value="EGF_CA"/>
    <property type="match status" value="8"/>
</dbReference>
<evidence type="ECO:0000256" key="1">
    <source>
        <dbReference type="ARBA" id="ARBA00004479"/>
    </source>
</evidence>
<dbReference type="InterPro" id="IPR008266">
    <property type="entry name" value="Tyr_kinase_AS"/>
</dbReference>
<evidence type="ECO:0000256" key="17">
    <source>
        <dbReference type="PROSITE-ProRule" id="PRU10141"/>
    </source>
</evidence>
<dbReference type="InterPro" id="IPR049883">
    <property type="entry name" value="NOTCH1_EGF-like"/>
</dbReference>
<keyword evidence="8" id="KW-0418">Kinase</keyword>
<keyword evidence="4 18" id="KW-0812">Transmembrane</keyword>
<evidence type="ECO:0000256" key="2">
    <source>
        <dbReference type="ARBA" id="ARBA00022536"/>
    </source>
</evidence>
<dbReference type="FunFam" id="1.10.510.10:FF:000554">
    <property type="entry name" value="Predicted protein"/>
    <property type="match status" value="1"/>
</dbReference>
<dbReference type="Pfam" id="PF07645">
    <property type="entry name" value="EGF_CA"/>
    <property type="match status" value="2"/>
</dbReference>
<reference evidence="21" key="1">
    <citation type="submission" date="2023-03" db="EMBL/GenBank/DDBJ databases">
        <authorList>
            <person name="Steffen K."/>
            <person name="Cardenas P."/>
        </authorList>
    </citation>
    <scope>NUCLEOTIDE SEQUENCE</scope>
</reference>
<evidence type="ECO:0000256" key="8">
    <source>
        <dbReference type="ARBA" id="ARBA00022777"/>
    </source>
</evidence>
<dbReference type="PROSITE" id="PS01187">
    <property type="entry name" value="EGF_CA"/>
    <property type="match status" value="4"/>
</dbReference>
<gene>
    <name evidence="21" type="ORF">GBAR_LOCUS11488</name>
</gene>
<keyword evidence="14" id="KW-1015">Disulfide bond</keyword>
<name>A0AA35RYR8_GEOBA</name>
<comment type="caution">
    <text evidence="16">Lacks conserved residue(s) required for the propagation of feature annotation.</text>
</comment>
<dbReference type="SUPFAM" id="SSF56112">
    <property type="entry name" value="Protein kinase-like (PK-like)"/>
    <property type="match status" value="1"/>
</dbReference>
<dbReference type="GO" id="GO:0005509">
    <property type="term" value="F:calcium ion binding"/>
    <property type="evidence" value="ECO:0007669"/>
    <property type="project" value="InterPro"/>
</dbReference>
<dbReference type="InterPro" id="IPR009030">
    <property type="entry name" value="Growth_fac_rcpt_cys_sf"/>
</dbReference>
<evidence type="ECO:0000256" key="12">
    <source>
        <dbReference type="ARBA" id="ARBA00023136"/>
    </source>
</evidence>
<feature type="domain" description="EGF-like" evidence="20">
    <location>
        <begin position="2"/>
        <end position="39"/>
    </location>
</feature>
<dbReference type="SMART" id="SM00179">
    <property type="entry name" value="EGF_CA"/>
    <property type="match status" value="9"/>
</dbReference>
<dbReference type="InterPro" id="IPR051586">
    <property type="entry name" value="PKC-binding_NELL"/>
</dbReference>
<dbReference type="InterPro" id="IPR011009">
    <property type="entry name" value="Kinase-like_dom_sf"/>
</dbReference>
<dbReference type="InterPro" id="IPR020635">
    <property type="entry name" value="Tyr_kinase_cat_dom"/>
</dbReference>
<keyword evidence="3" id="KW-0808">Transferase</keyword>
<dbReference type="InterPro" id="IPR017441">
    <property type="entry name" value="Protein_kinase_ATP_BS"/>
</dbReference>
<dbReference type="Gene3D" id="2.10.25.10">
    <property type="entry name" value="Laminin"/>
    <property type="match status" value="10"/>
</dbReference>
<dbReference type="FunFam" id="2.10.25.10:FF:000506">
    <property type="entry name" value="Adhesion G protein-coupled receptor E1"/>
    <property type="match status" value="1"/>
</dbReference>
<evidence type="ECO:0000256" key="10">
    <source>
        <dbReference type="ARBA" id="ARBA00022840"/>
    </source>
</evidence>
<evidence type="ECO:0000256" key="5">
    <source>
        <dbReference type="ARBA" id="ARBA00022729"/>
    </source>
</evidence>
<keyword evidence="9" id="KW-0106">Calcium</keyword>
<sequence>MSVKPPATVCDSNALCTNNPGSYECNCTEGYAGNGASCTDINECEVGTYSCDENADCVNIAGSYSCVCESGYTGDGFSCFDIDECDESSNSECDSNGLCTNIVGSYECSCVDGYSGDGFSCTDINECETGIASCSENADCTNTEGSYNCSCSVGFTGDGIICTDINECLFDETCDRDATCNNNDGSYTCQCNSGYTGNGSSCSDINECEDSTESCAENAECTNTQGSYSCSCSPGYTGDGTICNDVNECMESDVCDSKATCFNMDGAYTCQCNAGYNGDGTICSDVNECDAGTASCNENAECANTDGSYTCACSAGYAGDGAFCVGIEDCLQNEACDCLDIDGLYTCQCITGYAGNGTICSDIDECTSETPCDPNAQCSNTAGSYTCQCMGGFSGDGIILCEEIEPTLEEAEGSEGSQSSGNVLAIILGVVGSLLVLSIVVIVAIYVIRKKKLLPTYKPHQSGMGGIGKSELSDHPLIRRLLLPNGRQCNLFNNDGGVVQLGGINTTPYDYSYPTLTTLDTKPPVWSSSPLEFYSSAEYSEVVGISPDNSSISFRKTSGSVGQYETQYYLPASQEEDLYSQLRREKIKAIPKEEIEIDERLGSGEFGDVVKGYWKSVDYSVEVALKTLSGGQGQEGRRKLLQEAAIMSQFRHPNVVKLYGVVNDDNDKLMLVLELLGKGDLRQLLHTMRPDPGQLVSPQTPMKLLNYSQQIAVGLQYLSSKNFVHRDLAARNILISNDNTCKISDFGMARNLIEDDYYVSQGGKIPLKWTAPEALVYHKYSTASDVWSYGCVLYELWSLAHKPFESMANQEVLVQVEAGYRLPPPPGCPQVIYGLMIRCWHPDHSSRPTAADIVLALMENEETVLRVPEEDAATSRLAGVLGSSSGGRTGHVP</sequence>
<evidence type="ECO:0000256" key="11">
    <source>
        <dbReference type="ARBA" id="ARBA00022989"/>
    </source>
</evidence>
<proteinExistence type="predicted"/>
<feature type="domain" description="EGF-like" evidence="20">
    <location>
        <begin position="204"/>
        <end position="244"/>
    </location>
</feature>
<keyword evidence="10 17" id="KW-0067">ATP-binding</keyword>
<dbReference type="PROSITE" id="PS50011">
    <property type="entry name" value="PROTEIN_KINASE_DOM"/>
    <property type="match status" value="1"/>
</dbReference>
<dbReference type="FunFam" id="2.10.25.10:FF:000202">
    <property type="entry name" value="Multiple epidermal growth factor-like domains 8"/>
    <property type="match status" value="1"/>
</dbReference>
<dbReference type="PROSITE" id="PS00107">
    <property type="entry name" value="PROTEIN_KINASE_ATP"/>
    <property type="match status" value="1"/>
</dbReference>
<keyword evidence="2 16" id="KW-0245">EGF-like domain</keyword>
<evidence type="ECO:0000256" key="6">
    <source>
        <dbReference type="ARBA" id="ARBA00022737"/>
    </source>
</evidence>